<evidence type="ECO:0000256" key="7">
    <source>
        <dbReference type="ARBA" id="ARBA00023288"/>
    </source>
</evidence>
<evidence type="ECO:0000259" key="8">
    <source>
        <dbReference type="Pfam" id="PF05504"/>
    </source>
</evidence>
<accession>A0A1J6WHV1</accession>
<dbReference type="EMBL" id="MINN01000085">
    <property type="protein sequence ID" value="OIU71432.1"/>
    <property type="molecule type" value="Genomic_DNA"/>
</dbReference>
<gene>
    <name evidence="10" type="ORF">BHE18_10440</name>
</gene>
<dbReference type="PANTHER" id="PTHR35789">
    <property type="entry name" value="SPORE GERMINATION PROTEIN B3"/>
    <property type="match status" value="1"/>
</dbReference>
<dbReference type="Proteomes" id="UP000182062">
    <property type="component" value="Unassembled WGS sequence"/>
</dbReference>
<evidence type="ECO:0000313" key="10">
    <source>
        <dbReference type="EMBL" id="OIU71432.1"/>
    </source>
</evidence>
<name>A0A1J6WHV1_9BACI</name>
<dbReference type="InterPro" id="IPR008844">
    <property type="entry name" value="Spore_GerAC-like"/>
</dbReference>
<evidence type="ECO:0000256" key="1">
    <source>
        <dbReference type="ARBA" id="ARBA00004635"/>
    </source>
</evidence>
<keyword evidence="7" id="KW-0449">Lipoprotein</keyword>
<evidence type="ECO:0000256" key="4">
    <source>
        <dbReference type="ARBA" id="ARBA00022729"/>
    </source>
</evidence>
<dbReference type="InterPro" id="IPR057336">
    <property type="entry name" value="GerAC_N"/>
</dbReference>
<dbReference type="InterPro" id="IPR038501">
    <property type="entry name" value="Spore_GerAC_C_sf"/>
</dbReference>
<evidence type="ECO:0000256" key="3">
    <source>
        <dbReference type="ARBA" id="ARBA00022544"/>
    </source>
</evidence>
<evidence type="ECO:0008006" key="12">
    <source>
        <dbReference type="Google" id="ProtNLM"/>
    </source>
</evidence>
<dbReference type="GO" id="GO:0016020">
    <property type="term" value="C:membrane"/>
    <property type="evidence" value="ECO:0007669"/>
    <property type="project" value="UniProtKB-SubCell"/>
</dbReference>
<dbReference type="Pfam" id="PF05504">
    <property type="entry name" value="Spore_GerAC"/>
    <property type="match status" value="1"/>
</dbReference>
<evidence type="ECO:0000259" key="9">
    <source>
        <dbReference type="Pfam" id="PF25198"/>
    </source>
</evidence>
<evidence type="ECO:0000256" key="5">
    <source>
        <dbReference type="ARBA" id="ARBA00023136"/>
    </source>
</evidence>
<comment type="similarity">
    <text evidence="2">Belongs to the GerABKC lipoprotein family.</text>
</comment>
<protein>
    <recommendedName>
        <fullName evidence="12">Spore germination protein</fullName>
    </recommendedName>
</protein>
<dbReference type="Pfam" id="PF25198">
    <property type="entry name" value="Spore_GerAC_N"/>
    <property type="match status" value="1"/>
</dbReference>
<dbReference type="PROSITE" id="PS51257">
    <property type="entry name" value="PROKAR_LIPOPROTEIN"/>
    <property type="match status" value="1"/>
</dbReference>
<sequence length="385" mass="43615">MKRFCLLTLSLITLLLLAGCVENKYLEKLGLITAVGYDENDEEKLIGTLVLYQFNPAMEDVEKILTGEANTSKGIRLTENLDTDHKLASGQLRIAIYGRELAESGISQLVDTLERDSAIGNMVYLAVSDTTAEELLKYPLAEKYSNRGTYLYNLVRQNVESELMIAPTLQEFITDYGSVGKDPILPMLTSSEGSLGVGGFALFHRDRFVKEIDEEDMFYIRGLIENYHSSGSLEAGLKMEAFKDHLSEKDQSGIEKADMGEKLYFVFDSIHSRHKIKAAKQKKPHFTIELDMEVRLQEVTEKLKLSDPEVHALVEREAAQYIEKKIESTIKMLQENNVDPIGFGMEYRTVRSHESLTQEEWDNLYKDAAFDVSVHMNLKRTGVTD</sequence>
<keyword evidence="6" id="KW-0564">Palmitate</keyword>
<dbReference type="InterPro" id="IPR046953">
    <property type="entry name" value="Spore_GerAC-like_C"/>
</dbReference>
<dbReference type="Gene3D" id="3.30.300.210">
    <property type="entry name" value="Nutrient germinant receptor protein C, domain 3"/>
    <property type="match status" value="1"/>
</dbReference>
<keyword evidence="11" id="KW-1185">Reference proteome</keyword>
<feature type="domain" description="Spore germination GerAC-like C-terminal" evidence="8">
    <location>
        <begin position="199"/>
        <end position="382"/>
    </location>
</feature>
<keyword evidence="4" id="KW-0732">Signal</keyword>
<dbReference type="OrthoDB" id="2592518at2"/>
<comment type="caution">
    <text evidence="10">The sequence shown here is derived from an EMBL/GenBank/DDBJ whole genome shotgun (WGS) entry which is preliminary data.</text>
</comment>
<comment type="subcellular location">
    <subcellularLocation>
        <location evidence="1">Membrane</location>
        <topology evidence="1">Lipid-anchor</topology>
    </subcellularLocation>
</comment>
<dbReference type="GO" id="GO:0009847">
    <property type="term" value="P:spore germination"/>
    <property type="evidence" value="ECO:0007669"/>
    <property type="project" value="InterPro"/>
</dbReference>
<dbReference type="RefSeq" id="WP_071618818.1">
    <property type="nucleotide sequence ID" value="NZ_MINN01000085.1"/>
</dbReference>
<proteinExistence type="inferred from homology"/>
<evidence type="ECO:0000313" key="11">
    <source>
        <dbReference type="Proteomes" id="UP000182062"/>
    </source>
</evidence>
<organism evidence="10 11">
    <name type="scientific">Rossellomorea aquimaris</name>
    <dbReference type="NCBI Taxonomy" id="189382"/>
    <lineage>
        <taxon>Bacteria</taxon>
        <taxon>Bacillati</taxon>
        <taxon>Bacillota</taxon>
        <taxon>Bacilli</taxon>
        <taxon>Bacillales</taxon>
        <taxon>Bacillaceae</taxon>
        <taxon>Rossellomorea</taxon>
    </lineage>
</organism>
<feature type="domain" description="Spore germination protein N-terminal" evidence="9">
    <location>
        <begin position="24"/>
        <end position="189"/>
    </location>
</feature>
<dbReference type="AlphaFoldDB" id="A0A1J6WHV1"/>
<keyword evidence="5" id="KW-0472">Membrane</keyword>
<dbReference type="PANTHER" id="PTHR35789:SF1">
    <property type="entry name" value="SPORE GERMINATION PROTEIN B3"/>
    <property type="match status" value="1"/>
</dbReference>
<reference evidence="10 11" key="1">
    <citation type="submission" date="2016-09" db="EMBL/GenBank/DDBJ databases">
        <title>Bacillus aquimaris SAMM genome sequence reveals colonization and biosurfactant production capacities.</title>
        <authorList>
            <person name="Waghmode S.R."/>
            <person name="Suryavanshi M.V."/>
        </authorList>
    </citation>
    <scope>NUCLEOTIDE SEQUENCE [LARGE SCALE GENOMIC DNA]</scope>
    <source>
        <strain evidence="10 11">SAMM</strain>
    </source>
</reference>
<evidence type="ECO:0000256" key="2">
    <source>
        <dbReference type="ARBA" id="ARBA00007886"/>
    </source>
</evidence>
<evidence type="ECO:0000256" key="6">
    <source>
        <dbReference type="ARBA" id="ARBA00023139"/>
    </source>
</evidence>
<keyword evidence="3" id="KW-0309">Germination</keyword>